<dbReference type="NCBIfam" id="TIGR01509">
    <property type="entry name" value="HAD-SF-IA-v3"/>
    <property type="match status" value="1"/>
</dbReference>
<sequence>MTVAPFIPSEGRHLHLHDLRVFHGTEAWIFDLDNTLYPAKSNLFAQIDVRIRDYVAKLLDIPMEEANTVQKDYYQRYGTTLRGLMEERDIQPDDFLDYVHDIDHSVLEPDPDLGRAIGLLPGKKFIFTNGSRGHAERTVERLGIAGHFEDVLDIVATDLEPKPRRTAYDIFLQKTGVSPARAAMFEDLSRNLAVPHALGMHTILVVPTGTREVFREAWELEGDDAPHVEFVTDNLTGFVEKVAGALKS</sequence>
<name>A0A2C9D1N3_9HYPH</name>
<gene>
    <name evidence="1" type="ORF">HDIA_0527</name>
</gene>
<dbReference type="InterPro" id="IPR036412">
    <property type="entry name" value="HAD-like_sf"/>
</dbReference>
<dbReference type="PANTHER" id="PTHR12725:SF117">
    <property type="entry name" value="HALOACID DEHALOGENASE-LIKE HYDROLASE"/>
    <property type="match status" value="1"/>
</dbReference>
<dbReference type="SFLD" id="SFLDG01132">
    <property type="entry name" value="C1.5.3:_5'-Nucleotidase_Like"/>
    <property type="match status" value="1"/>
</dbReference>
<evidence type="ECO:0000313" key="1">
    <source>
        <dbReference type="EMBL" id="SON54068.1"/>
    </source>
</evidence>
<dbReference type="InterPro" id="IPR023214">
    <property type="entry name" value="HAD_sf"/>
</dbReference>
<dbReference type="InterPro" id="IPR010237">
    <property type="entry name" value="Pyr-5-nucltdase"/>
</dbReference>
<dbReference type="Gene3D" id="3.40.50.1000">
    <property type="entry name" value="HAD superfamily/HAD-like"/>
    <property type="match status" value="1"/>
</dbReference>
<keyword evidence="2" id="KW-1185">Reference proteome</keyword>
<organism evidence="1 2">
    <name type="scientific">Hartmannibacter diazotrophicus</name>
    <dbReference type="NCBI Taxonomy" id="1482074"/>
    <lineage>
        <taxon>Bacteria</taxon>
        <taxon>Pseudomonadati</taxon>
        <taxon>Pseudomonadota</taxon>
        <taxon>Alphaproteobacteria</taxon>
        <taxon>Hyphomicrobiales</taxon>
        <taxon>Pleomorphomonadaceae</taxon>
        <taxon>Hartmannibacter</taxon>
    </lineage>
</organism>
<protein>
    <submittedName>
        <fullName evidence="1">Pyrimidine 5'-nucleotidase</fullName>
    </submittedName>
</protein>
<dbReference type="SUPFAM" id="SSF56784">
    <property type="entry name" value="HAD-like"/>
    <property type="match status" value="1"/>
</dbReference>
<dbReference type="SFLD" id="SFLDG01129">
    <property type="entry name" value="C1.5:_HAD__Beta-PGM__Phosphata"/>
    <property type="match status" value="1"/>
</dbReference>
<dbReference type="Gene3D" id="1.10.150.450">
    <property type="match status" value="1"/>
</dbReference>
<dbReference type="CDD" id="cd02604">
    <property type="entry name" value="HAD_5NT"/>
    <property type="match status" value="1"/>
</dbReference>
<dbReference type="PANTHER" id="PTHR12725">
    <property type="entry name" value="HALOACID DEHALOGENASE-LIKE HYDROLASE"/>
    <property type="match status" value="1"/>
</dbReference>
<dbReference type="InterPro" id="IPR006439">
    <property type="entry name" value="HAD-SF_hydro_IA"/>
</dbReference>
<reference evidence="2" key="1">
    <citation type="submission" date="2017-09" db="EMBL/GenBank/DDBJ databases">
        <title>Genome sequence of Nannocystis excedens DSM 71.</title>
        <authorList>
            <person name="Blom J."/>
        </authorList>
    </citation>
    <scope>NUCLEOTIDE SEQUENCE [LARGE SCALE GENOMIC DNA]</scope>
    <source>
        <strain evidence="2">type strain: E19</strain>
    </source>
</reference>
<dbReference type="NCBIfam" id="TIGR01993">
    <property type="entry name" value="Pyr-5-nucltdase"/>
    <property type="match status" value="1"/>
</dbReference>
<accession>A0A2C9D1N3</accession>
<dbReference type="RefSeq" id="WP_425432919.1">
    <property type="nucleotide sequence ID" value="NZ_LT960614.1"/>
</dbReference>
<dbReference type="Pfam" id="PF00702">
    <property type="entry name" value="Hydrolase"/>
    <property type="match status" value="1"/>
</dbReference>
<dbReference type="EMBL" id="LT960614">
    <property type="protein sequence ID" value="SON54068.1"/>
    <property type="molecule type" value="Genomic_DNA"/>
</dbReference>
<dbReference type="SFLD" id="SFLDS00003">
    <property type="entry name" value="Haloacid_Dehalogenase"/>
    <property type="match status" value="1"/>
</dbReference>
<proteinExistence type="predicted"/>
<evidence type="ECO:0000313" key="2">
    <source>
        <dbReference type="Proteomes" id="UP000223606"/>
    </source>
</evidence>
<dbReference type="KEGG" id="hdi:HDIA_0527"/>
<dbReference type="Proteomes" id="UP000223606">
    <property type="component" value="Chromosome 1"/>
</dbReference>
<dbReference type="AlphaFoldDB" id="A0A2C9D1N3"/>